<evidence type="ECO:0000259" key="1">
    <source>
        <dbReference type="Pfam" id="PF04326"/>
    </source>
</evidence>
<feature type="domain" description="Schlafen AlbA-2" evidence="1">
    <location>
        <begin position="4"/>
        <end position="124"/>
    </location>
</feature>
<dbReference type="AlphaFoldDB" id="A0A4R5D1S8"/>
<dbReference type="Pfam" id="PF04326">
    <property type="entry name" value="SLFN_AlbA_2"/>
    <property type="match status" value="1"/>
</dbReference>
<gene>
    <name evidence="2" type="ORF">E0F91_02625</name>
</gene>
<name>A0A4R5D1S8_9FLAO</name>
<accession>A0A4R5D1S8</accession>
<protein>
    <recommendedName>
        <fullName evidence="1">Schlafen AlbA-2 domain-containing protein</fullName>
    </recommendedName>
</protein>
<dbReference type="RefSeq" id="WP_132064797.1">
    <property type="nucleotide sequence ID" value="NZ_SMFN01000002.1"/>
</dbReference>
<dbReference type="InterPro" id="IPR007421">
    <property type="entry name" value="Schlafen_AlbA_2_dom"/>
</dbReference>
<dbReference type="Pfam" id="PF13749">
    <property type="entry name" value="HATPase_c_4"/>
    <property type="match status" value="1"/>
</dbReference>
<dbReference type="EMBL" id="SMFN01000002">
    <property type="protein sequence ID" value="TDE07202.1"/>
    <property type="molecule type" value="Genomic_DNA"/>
</dbReference>
<sequence>MAIEDANIEYKSLKKVIGKTADLKSLAETCVSFANAQGGEIVVGIENAATKPDPNQKIKIEAVNLVISRLRDLTDSVALVNPIIIDDENEGQYFKFKILPSSRTIATTSSGKVLIRITDNSVPISGEELTNLAAEKNAFQWELVSTKKISWINSNIAEVSSFIEDIQKSKIVSNFIKEKSNDEILEFYQLITSEGYLTNLGVVWFGTTTQRANLSYPITVQYIVYNDFEEKIRKKDWHFHIHNPKQLVIDIEKEATELNYTTEISNGLFRKQIRNYPKEVIRELLINAIAHKRFTISGDIFIEVYPDRLVITNPGGLPLGITKDNILHERHRRNPHLINTLHDLGLMEGEGSGYDLIYEKLARDIKPLPIIESNFNKTSVTIYSGIVNKEALEIIEYVSQHFRLSQKEYTVLGIVAAEKKITAPQLSLKLQLSTEDRMRNWIGSLLEKSILITRGVKKGTEYLLNPTLFSQSKLKITPSLKTIDKEQLKHLILEFIRYNGANSKTEISSHIQDVEVKDIQKCLYALVKTEDLITSGGLKNRKYNLVKKKQTKNKND</sequence>
<dbReference type="PANTHER" id="PTHR30595">
    <property type="entry name" value="GLPR-RELATED TRANSCRIPTIONAL REPRESSOR"/>
    <property type="match status" value="1"/>
</dbReference>
<keyword evidence="3" id="KW-1185">Reference proteome</keyword>
<evidence type="ECO:0000313" key="2">
    <source>
        <dbReference type="EMBL" id="TDE07202.1"/>
    </source>
</evidence>
<proteinExistence type="predicted"/>
<organism evidence="2 3">
    <name type="scientific">Flavobacterium sandaracinum</name>
    <dbReference type="NCBI Taxonomy" id="2541733"/>
    <lineage>
        <taxon>Bacteria</taxon>
        <taxon>Pseudomonadati</taxon>
        <taxon>Bacteroidota</taxon>
        <taxon>Flavobacteriia</taxon>
        <taxon>Flavobacteriales</taxon>
        <taxon>Flavobacteriaceae</taxon>
        <taxon>Flavobacterium</taxon>
    </lineage>
</organism>
<evidence type="ECO:0000313" key="3">
    <source>
        <dbReference type="Proteomes" id="UP000294644"/>
    </source>
</evidence>
<comment type="caution">
    <text evidence="2">The sequence shown here is derived from an EMBL/GenBank/DDBJ whole genome shotgun (WGS) entry which is preliminary data.</text>
</comment>
<reference evidence="2 3" key="1">
    <citation type="submission" date="2019-03" db="EMBL/GenBank/DDBJ databases">
        <title>Flavobacterium LB-D12 sp. nov., isolated from arctic soil.</title>
        <authorList>
            <person name="Chaudhary D.K."/>
        </authorList>
    </citation>
    <scope>NUCLEOTIDE SEQUENCE [LARGE SCALE GENOMIC DNA]</scope>
    <source>
        <strain evidence="2 3">LB-D12</strain>
    </source>
</reference>
<dbReference type="OrthoDB" id="9768354at2"/>
<dbReference type="InterPro" id="IPR038461">
    <property type="entry name" value="Schlafen_AlbA_2_dom_sf"/>
</dbReference>
<dbReference type="InterPro" id="IPR038475">
    <property type="entry name" value="RecG_C_sf"/>
</dbReference>
<dbReference type="Proteomes" id="UP000294644">
    <property type="component" value="Unassembled WGS sequence"/>
</dbReference>
<dbReference type="Gene3D" id="3.30.950.30">
    <property type="entry name" value="Schlafen, AAA domain"/>
    <property type="match status" value="1"/>
</dbReference>
<dbReference type="PANTHER" id="PTHR30595:SF6">
    <property type="entry name" value="SCHLAFEN ALBA-2 DOMAIN-CONTAINING PROTEIN"/>
    <property type="match status" value="1"/>
</dbReference>
<dbReference type="Gene3D" id="3.30.565.60">
    <property type="match status" value="1"/>
</dbReference>